<proteinExistence type="predicted"/>
<evidence type="ECO:0000313" key="1">
    <source>
        <dbReference type="EMBL" id="EGJ50763.1"/>
    </source>
</evidence>
<keyword evidence="2" id="KW-1185">Reference proteome</keyword>
<dbReference type="STRING" id="690850.Desaf_2440"/>
<dbReference type="AlphaFoldDB" id="F3YYK9"/>
<accession>F3YYK9</accession>
<gene>
    <name evidence="1" type="ORF">Desaf_2440</name>
</gene>
<name>F3YYK9_DESAF</name>
<organism evidence="1 2">
    <name type="scientific">Desulfocurvibacter africanus subsp. africanus str. Walvis Bay</name>
    <dbReference type="NCBI Taxonomy" id="690850"/>
    <lineage>
        <taxon>Bacteria</taxon>
        <taxon>Pseudomonadati</taxon>
        <taxon>Thermodesulfobacteriota</taxon>
        <taxon>Desulfovibrionia</taxon>
        <taxon>Desulfovibrionales</taxon>
        <taxon>Desulfovibrionaceae</taxon>
        <taxon>Desulfocurvibacter</taxon>
    </lineage>
</organism>
<dbReference type="RefSeq" id="WP_014260463.1">
    <property type="nucleotide sequence ID" value="NC_016629.1"/>
</dbReference>
<dbReference type="KEGG" id="daf:Desaf_2440"/>
<reference evidence="1 2" key="1">
    <citation type="journal article" date="2011" name="J. Bacteriol.">
        <title>Genome sequence of the mercury-methylating and pleomorphic Desulfovibrio africanus Strain Walvis Bay.</title>
        <authorList>
            <person name="Brown S.D."/>
            <person name="Wall J.D."/>
            <person name="Kucken A.M."/>
            <person name="Gilmour C.C."/>
            <person name="Podar M."/>
            <person name="Brandt C.C."/>
            <person name="Teshima H."/>
            <person name="Detter J.C."/>
            <person name="Han C.S."/>
            <person name="Land M.L."/>
            <person name="Lucas S."/>
            <person name="Han J."/>
            <person name="Pennacchio L."/>
            <person name="Nolan M."/>
            <person name="Pitluck S."/>
            <person name="Woyke T."/>
            <person name="Goodwin L."/>
            <person name="Palumbo A.V."/>
            <person name="Elias D.A."/>
        </authorList>
    </citation>
    <scope>NUCLEOTIDE SEQUENCE [LARGE SCALE GENOMIC DNA]</scope>
    <source>
        <strain evidence="1 2">Walvis Bay</strain>
    </source>
</reference>
<evidence type="ECO:0000313" key="2">
    <source>
        <dbReference type="Proteomes" id="UP000007844"/>
    </source>
</evidence>
<protein>
    <submittedName>
        <fullName evidence="1">Uncharacterized protein</fullName>
    </submittedName>
</protein>
<dbReference type="EMBL" id="CP003221">
    <property type="protein sequence ID" value="EGJ50763.1"/>
    <property type="molecule type" value="Genomic_DNA"/>
</dbReference>
<dbReference type="Proteomes" id="UP000007844">
    <property type="component" value="Chromosome"/>
</dbReference>
<sequence>MFTLDRSDLKHSYSATGDLLVTATPQGEFRRDDESDVIAMITQVIKHFAIKFPTPADIHYLEDAIQAMPEELACQGDVFRHLVTKLTGERLRSLKKR</sequence>
<dbReference type="HOGENOM" id="CLU_2342151_0_0_7"/>